<dbReference type="AlphaFoldDB" id="A0A0F9G6U4"/>
<gene>
    <name evidence="1" type="ORF">LCGC14_1863490</name>
</gene>
<reference evidence="1" key="1">
    <citation type="journal article" date="2015" name="Nature">
        <title>Complex archaea that bridge the gap between prokaryotes and eukaryotes.</title>
        <authorList>
            <person name="Spang A."/>
            <person name="Saw J.H."/>
            <person name="Jorgensen S.L."/>
            <person name="Zaremba-Niedzwiedzka K."/>
            <person name="Martijn J."/>
            <person name="Lind A.E."/>
            <person name="van Eijk R."/>
            <person name="Schleper C."/>
            <person name="Guy L."/>
            <person name="Ettema T.J."/>
        </authorList>
    </citation>
    <scope>NUCLEOTIDE SEQUENCE</scope>
</reference>
<sequence>MAKWWEELPDILQPHDKCGGTGLITGQSDPDCGGSGEVPILAHAHTQAEFFIKYVLYKLLKVESTLDIQDTKLDTLETQLDIIESKIDQLLP</sequence>
<dbReference type="EMBL" id="LAZR01018894">
    <property type="protein sequence ID" value="KKL94554.1"/>
    <property type="molecule type" value="Genomic_DNA"/>
</dbReference>
<proteinExistence type="predicted"/>
<protein>
    <submittedName>
        <fullName evidence="1">Uncharacterized protein</fullName>
    </submittedName>
</protein>
<comment type="caution">
    <text evidence="1">The sequence shown here is derived from an EMBL/GenBank/DDBJ whole genome shotgun (WGS) entry which is preliminary data.</text>
</comment>
<accession>A0A0F9G6U4</accession>
<evidence type="ECO:0000313" key="1">
    <source>
        <dbReference type="EMBL" id="KKL94554.1"/>
    </source>
</evidence>
<name>A0A0F9G6U4_9ZZZZ</name>
<organism evidence="1">
    <name type="scientific">marine sediment metagenome</name>
    <dbReference type="NCBI Taxonomy" id="412755"/>
    <lineage>
        <taxon>unclassified sequences</taxon>
        <taxon>metagenomes</taxon>
        <taxon>ecological metagenomes</taxon>
    </lineage>
</organism>